<sequence>MTDDATLDQQMSLRVSPGHRDFIRKKQTELKDKSPVPRKITEADAVRHIIEEAAARETAQ</sequence>
<accession>A0A9E7N3V1</accession>
<dbReference type="EMBL" id="ON005621">
    <property type="protein sequence ID" value="UTC28020.1"/>
    <property type="molecule type" value="Genomic_DNA"/>
</dbReference>
<evidence type="ECO:0000313" key="1">
    <source>
        <dbReference type="EMBL" id="UTC28020.1"/>
    </source>
</evidence>
<evidence type="ECO:0000313" key="2">
    <source>
        <dbReference type="Proteomes" id="UP001056518"/>
    </source>
</evidence>
<name>A0A9E7N3V1_9CAUD</name>
<organism evidence="1 2">
    <name type="scientific">Stenotrophomonas phage A1432</name>
    <dbReference type="NCBI Taxonomy" id="2930315"/>
    <lineage>
        <taxon>Viruses</taxon>
        <taxon>Duplodnaviria</taxon>
        <taxon>Heunggongvirae</taxon>
        <taxon>Uroviricota</taxon>
        <taxon>Caudoviricetes</taxon>
        <taxon>Mesyanzhinovviridae</taxon>
        <taxon>Bradleyvirinae</taxon>
        <taxon>Ghuizhouvirus</taxon>
        <taxon>Ghuizhouvirus A1432</taxon>
    </lineage>
</organism>
<dbReference type="Proteomes" id="UP001056518">
    <property type="component" value="Segment"/>
</dbReference>
<dbReference type="GeneID" id="79585846"/>
<dbReference type="KEGG" id="vg:79585846"/>
<reference evidence="1" key="1">
    <citation type="submission" date="2022-03" db="EMBL/GenBank/DDBJ databases">
        <authorList>
            <person name="Xu M."/>
        </authorList>
    </citation>
    <scope>NUCLEOTIDE SEQUENCE</scope>
</reference>
<keyword evidence="2" id="KW-1185">Reference proteome</keyword>
<proteinExistence type="predicted"/>
<dbReference type="RefSeq" id="YP_010738475.1">
    <property type="nucleotide sequence ID" value="NC_073027.1"/>
</dbReference>
<protein>
    <submittedName>
        <fullName evidence="1">Uncharacterized protein</fullName>
    </submittedName>
</protein>